<dbReference type="SUPFAM" id="SSF51197">
    <property type="entry name" value="Clavaminate synthase-like"/>
    <property type="match status" value="1"/>
</dbReference>
<dbReference type="GO" id="GO:0002238">
    <property type="term" value="P:response to molecule of fungal origin"/>
    <property type="evidence" value="ECO:0007669"/>
    <property type="project" value="UniProtKB-ARBA"/>
</dbReference>
<dbReference type="Pfam" id="PF03171">
    <property type="entry name" value="2OG-FeII_Oxy"/>
    <property type="match status" value="1"/>
</dbReference>
<protein>
    <submittedName>
        <fullName evidence="6">2-oxoglutarate (2OG) and Fe(II)-dependent oxygenase superfamily protein</fullName>
    </submittedName>
</protein>
<dbReference type="InterPro" id="IPR050295">
    <property type="entry name" value="Plant_2OG-oxidoreductases"/>
</dbReference>
<dbReference type="EMBL" id="CACSLK010001140">
    <property type="protein sequence ID" value="CAA0807351.1"/>
    <property type="molecule type" value="Genomic_DNA"/>
</dbReference>
<dbReference type="Gene3D" id="2.60.120.330">
    <property type="entry name" value="B-lactam Antibiotic, Isopenicillin N Synthase, Chain"/>
    <property type="match status" value="1"/>
</dbReference>
<reference evidence="6" key="1">
    <citation type="submission" date="2019-12" db="EMBL/GenBank/DDBJ databases">
        <authorList>
            <person name="Scholes J."/>
        </authorList>
    </citation>
    <scope>NUCLEOTIDE SEQUENCE</scope>
</reference>
<evidence type="ECO:0000256" key="2">
    <source>
        <dbReference type="ARBA" id="ARBA00022723"/>
    </source>
</evidence>
<dbReference type="InterPro" id="IPR044861">
    <property type="entry name" value="IPNS-like_FE2OG_OXY"/>
</dbReference>
<evidence type="ECO:0000256" key="3">
    <source>
        <dbReference type="ARBA" id="ARBA00023004"/>
    </source>
</evidence>
<dbReference type="GO" id="GO:0046872">
    <property type="term" value="F:metal ion binding"/>
    <property type="evidence" value="ECO:0007669"/>
    <property type="project" value="UniProtKB-KW"/>
</dbReference>
<dbReference type="InterPro" id="IPR005123">
    <property type="entry name" value="Oxoglu/Fe-dep_dioxygenase_dom"/>
</dbReference>
<keyword evidence="3 4" id="KW-0408">Iron</keyword>
<dbReference type="AlphaFoldDB" id="A0A9N7QZM4"/>
<gene>
    <name evidence="6" type="ORF">SHERM_10086</name>
</gene>
<comment type="similarity">
    <text evidence="1 4">Belongs to the iron/ascorbate-dependent oxidoreductase family.</text>
</comment>
<evidence type="ECO:0000313" key="6">
    <source>
        <dbReference type="EMBL" id="CAA0807351.1"/>
    </source>
</evidence>
<dbReference type="InterPro" id="IPR027443">
    <property type="entry name" value="IPNS-like_sf"/>
</dbReference>
<proteinExistence type="inferred from homology"/>
<evidence type="ECO:0000313" key="7">
    <source>
        <dbReference type="Proteomes" id="UP001153555"/>
    </source>
</evidence>
<dbReference type="Pfam" id="PF14226">
    <property type="entry name" value="DIOX_N"/>
    <property type="match status" value="1"/>
</dbReference>
<evidence type="ECO:0000259" key="5">
    <source>
        <dbReference type="PROSITE" id="PS51471"/>
    </source>
</evidence>
<feature type="domain" description="Fe2OG dioxygenase" evidence="5">
    <location>
        <begin position="199"/>
        <end position="304"/>
    </location>
</feature>
<sequence length="354" mass="39405">MASQVREHESSSTDSFVKVVAESGALKSVPSQFTFKNDSKGSYSNSIPTVDFSHLTSSDSDLRSKALKDLAHACQEWGFFVLINHGIPDRVMTAVTEASLEFFELPDHEKKVYEAKSPSDPIKSGTGSVITTSNRRIHLWRDFVKSYVHPNFHSPQKPHVLRDILFEYSEKTRHVARKLLQGIGENLELEQGYIDRALQLDSCFQLYAANYYPPCPEPDQAIGLPPHTDHGLLTFLIHNGVAGLQIQHNGEWFNTNSPHGSILVNTADHLEIFSNGRYKSVKHRAVVNNQATRISVVIANGAAPEAIVGPAGPLVERDGRALYRPMKFIEYVETMLSNRLEGKGNLDCLKIDAV</sequence>
<name>A0A9N7QZM4_STRHE</name>
<keyword evidence="7" id="KW-1185">Reference proteome</keyword>
<dbReference type="PANTHER" id="PTHR47991">
    <property type="entry name" value="OXOGLUTARATE/IRON-DEPENDENT DIOXYGENASE"/>
    <property type="match status" value="1"/>
</dbReference>
<keyword evidence="2 4" id="KW-0479">Metal-binding</keyword>
<dbReference type="GO" id="GO:0009805">
    <property type="term" value="P:coumarin biosynthetic process"/>
    <property type="evidence" value="ECO:0007669"/>
    <property type="project" value="UniProtKB-ARBA"/>
</dbReference>
<evidence type="ECO:0000256" key="4">
    <source>
        <dbReference type="RuleBase" id="RU003682"/>
    </source>
</evidence>
<dbReference type="GO" id="GO:0016706">
    <property type="term" value="F:2-oxoglutarate-dependent dioxygenase activity"/>
    <property type="evidence" value="ECO:0007669"/>
    <property type="project" value="UniProtKB-ARBA"/>
</dbReference>
<dbReference type="InterPro" id="IPR026992">
    <property type="entry name" value="DIOX_N"/>
</dbReference>
<dbReference type="OrthoDB" id="288590at2759"/>
<dbReference type="Proteomes" id="UP001153555">
    <property type="component" value="Unassembled WGS sequence"/>
</dbReference>
<keyword evidence="4" id="KW-0560">Oxidoreductase</keyword>
<dbReference type="PROSITE" id="PS51471">
    <property type="entry name" value="FE2OG_OXY"/>
    <property type="match status" value="1"/>
</dbReference>
<evidence type="ECO:0000256" key="1">
    <source>
        <dbReference type="ARBA" id="ARBA00008056"/>
    </source>
</evidence>
<organism evidence="6 7">
    <name type="scientific">Striga hermonthica</name>
    <name type="common">Purple witchweed</name>
    <name type="synonym">Buchnera hermonthica</name>
    <dbReference type="NCBI Taxonomy" id="68872"/>
    <lineage>
        <taxon>Eukaryota</taxon>
        <taxon>Viridiplantae</taxon>
        <taxon>Streptophyta</taxon>
        <taxon>Embryophyta</taxon>
        <taxon>Tracheophyta</taxon>
        <taxon>Spermatophyta</taxon>
        <taxon>Magnoliopsida</taxon>
        <taxon>eudicotyledons</taxon>
        <taxon>Gunneridae</taxon>
        <taxon>Pentapetalae</taxon>
        <taxon>asterids</taxon>
        <taxon>lamiids</taxon>
        <taxon>Lamiales</taxon>
        <taxon>Orobanchaceae</taxon>
        <taxon>Buchnereae</taxon>
        <taxon>Striga</taxon>
    </lineage>
</organism>
<comment type="caution">
    <text evidence="6">The sequence shown here is derived from an EMBL/GenBank/DDBJ whole genome shotgun (WGS) entry which is preliminary data.</text>
</comment>
<accession>A0A9N7QZM4</accession>